<dbReference type="PANTHER" id="PTHR35400">
    <property type="entry name" value="SLR1083 PROTEIN"/>
    <property type="match status" value="1"/>
</dbReference>
<evidence type="ECO:0000313" key="2">
    <source>
        <dbReference type="EMBL" id="WCT74869.1"/>
    </source>
</evidence>
<dbReference type="Gene3D" id="3.90.1570.10">
    <property type="entry name" value="tt1808, chain A"/>
    <property type="match status" value="1"/>
</dbReference>
<dbReference type="EMBL" id="CP117411">
    <property type="protein sequence ID" value="WCT74869.1"/>
    <property type="molecule type" value="Genomic_DNA"/>
</dbReference>
<dbReference type="GO" id="GO:0004519">
    <property type="term" value="F:endonuclease activity"/>
    <property type="evidence" value="ECO:0007669"/>
    <property type="project" value="UniProtKB-KW"/>
</dbReference>
<dbReference type="InterPro" id="IPR008538">
    <property type="entry name" value="Uma2"/>
</dbReference>
<evidence type="ECO:0000313" key="3">
    <source>
        <dbReference type="Proteomes" id="UP001220395"/>
    </source>
</evidence>
<organism evidence="2 3">
    <name type="scientific">Sphingomonas naphthae</name>
    <dbReference type="NCBI Taxonomy" id="1813468"/>
    <lineage>
        <taxon>Bacteria</taxon>
        <taxon>Pseudomonadati</taxon>
        <taxon>Pseudomonadota</taxon>
        <taxon>Alphaproteobacteria</taxon>
        <taxon>Sphingomonadales</taxon>
        <taxon>Sphingomonadaceae</taxon>
        <taxon>Sphingomonas</taxon>
    </lineage>
</organism>
<evidence type="ECO:0000259" key="1">
    <source>
        <dbReference type="Pfam" id="PF05685"/>
    </source>
</evidence>
<dbReference type="PANTHER" id="PTHR35400:SF3">
    <property type="entry name" value="SLL1072 PROTEIN"/>
    <property type="match status" value="1"/>
</dbReference>
<dbReference type="InterPro" id="IPR012296">
    <property type="entry name" value="Nuclease_put_TT1808"/>
</dbReference>
<proteinExistence type="predicted"/>
<dbReference type="Proteomes" id="UP001220395">
    <property type="component" value="Chromosome"/>
</dbReference>
<keyword evidence="3" id="KW-1185">Reference proteome</keyword>
<keyword evidence="2" id="KW-0540">Nuclease</keyword>
<protein>
    <submittedName>
        <fullName evidence="2">Uma2 family endonuclease</fullName>
    </submittedName>
</protein>
<dbReference type="CDD" id="cd06260">
    <property type="entry name" value="DUF820-like"/>
    <property type="match status" value="1"/>
</dbReference>
<dbReference type="InterPro" id="IPR011335">
    <property type="entry name" value="Restrct_endonuc-II-like"/>
</dbReference>
<dbReference type="RefSeq" id="WP_273690274.1">
    <property type="nucleotide sequence ID" value="NZ_CP117411.1"/>
</dbReference>
<gene>
    <name evidence="2" type="ORF">PQ455_06520</name>
</gene>
<keyword evidence="2" id="KW-0255">Endonuclease</keyword>
<reference evidence="2 3" key="1">
    <citation type="submission" date="2023-02" db="EMBL/GenBank/DDBJ databases">
        <title>Genome sequence of Sphingomonas naphthae.</title>
        <authorList>
            <person name="Kim S."/>
            <person name="Heo J."/>
            <person name="Kwon S.-W."/>
        </authorList>
    </citation>
    <scope>NUCLEOTIDE SEQUENCE [LARGE SCALE GENOMIC DNA]</scope>
    <source>
        <strain evidence="2 3">KACC 18716</strain>
    </source>
</reference>
<keyword evidence="2" id="KW-0378">Hydrolase</keyword>
<dbReference type="SUPFAM" id="SSF52980">
    <property type="entry name" value="Restriction endonuclease-like"/>
    <property type="match status" value="1"/>
</dbReference>
<dbReference type="Pfam" id="PF05685">
    <property type="entry name" value="Uma2"/>
    <property type="match status" value="1"/>
</dbReference>
<name>A0ABY7TNS5_9SPHN</name>
<accession>A0ABY7TNS5</accession>
<sequence>MNEVVALNVPKRMRLRVADFALLDEAGAFAGYRKTELIDGEVLTMNAQHRPHMYAKGEFAFRLRLALQAIGSSLYVGMEGSVSLSDHDLPEPDIILTSEPIGDGPVPGASVALLVEIADTTVAFDLGRKATIYAAGGVPEFWVVDLPARTIHQHWAPVDGAYLKTCIVPLGETIAAATIPGLSIETGLN</sequence>
<feature type="domain" description="Putative restriction endonuclease" evidence="1">
    <location>
        <begin position="34"/>
        <end position="185"/>
    </location>
</feature>